<keyword evidence="2" id="KW-1185">Reference proteome</keyword>
<dbReference type="Proteomes" id="UP000265120">
    <property type="component" value="Chromosome 12"/>
</dbReference>
<reference evidence="1" key="2">
    <citation type="submission" date="2025-08" db="UniProtKB">
        <authorList>
            <consortium name="Ensembl"/>
        </authorList>
    </citation>
    <scope>IDENTIFICATION</scope>
</reference>
<sequence>MCLQGSMFSTQAPDSYNLFLTSAVTDGVKLWDLRTLRCVRRYQNHINRCHPCSSAISPCGRYMASGSEDGCMESCFTVKPQPPLRQTLASAAGKTMTHPQIFVTFSMFLKGTFFFQVLNGPVCCPLTSCAPDRRQFTHGQFDGAYFANKHKTKQLHESYDFSSRHKHSQHFQVVFIFSTDF</sequence>
<evidence type="ECO:0000313" key="1">
    <source>
        <dbReference type="Ensembl" id="ENSCSEP00000009407.1"/>
    </source>
</evidence>
<dbReference type="InParanoid" id="A0A3P8V4B4"/>
<name>A0A3P8V4B4_CYNSE</name>
<reference evidence="1 2" key="1">
    <citation type="journal article" date="2014" name="Nat. Genet.">
        <title>Whole-genome sequence of a flatfish provides insights into ZW sex chromosome evolution and adaptation to a benthic lifestyle.</title>
        <authorList>
            <person name="Chen S."/>
            <person name="Zhang G."/>
            <person name="Shao C."/>
            <person name="Huang Q."/>
            <person name="Liu G."/>
            <person name="Zhang P."/>
            <person name="Song W."/>
            <person name="An N."/>
            <person name="Chalopin D."/>
            <person name="Volff J.N."/>
            <person name="Hong Y."/>
            <person name="Li Q."/>
            <person name="Sha Z."/>
            <person name="Zhou H."/>
            <person name="Xie M."/>
            <person name="Yu Q."/>
            <person name="Liu Y."/>
            <person name="Xiang H."/>
            <person name="Wang N."/>
            <person name="Wu K."/>
            <person name="Yang C."/>
            <person name="Zhou Q."/>
            <person name="Liao X."/>
            <person name="Yang L."/>
            <person name="Hu Q."/>
            <person name="Zhang J."/>
            <person name="Meng L."/>
            <person name="Jin L."/>
            <person name="Tian Y."/>
            <person name="Lian J."/>
            <person name="Yang J."/>
            <person name="Miao G."/>
            <person name="Liu S."/>
            <person name="Liang Z."/>
            <person name="Yan F."/>
            <person name="Li Y."/>
            <person name="Sun B."/>
            <person name="Zhang H."/>
            <person name="Zhang J."/>
            <person name="Zhu Y."/>
            <person name="Du M."/>
            <person name="Zhao Y."/>
            <person name="Schartl M."/>
            <person name="Tang Q."/>
            <person name="Wang J."/>
        </authorList>
    </citation>
    <scope>NUCLEOTIDE SEQUENCE</scope>
</reference>
<evidence type="ECO:0008006" key="3">
    <source>
        <dbReference type="Google" id="ProtNLM"/>
    </source>
</evidence>
<dbReference type="AlphaFoldDB" id="A0A3P8V4B4"/>
<accession>A0A3P8V4B4</accession>
<proteinExistence type="predicted"/>
<dbReference type="SUPFAM" id="SSF50978">
    <property type="entry name" value="WD40 repeat-like"/>
    <property type="match status" value="1"/>
</dbReference>
<dbReference type="InterPro" id="IPR015943">
    <property type="entry name" value="WD40/YVTN_repeat-like_dom_sf"/>
</dbReference>
<dbReference type="InterPro" id="IPR036322">
    <property type="entry name" value="WD40_repeat_dom_sf"/>
</dbReference>
<dbReference type="Gene3D" id="2.130.10.10">
    <property type="entry name" value="YVTN repeat-like/Quinoprotein amine dehydrogenase"/>
    <property type="match status" value="1"/>
</dbReference>
<dbReference type="Ensembl" id="ENSCSET00000009519.1">
    <property type="protein sequence ID" value="ENSCSEP00000009407.1"/>
    <property type="gene ID" value="ENSCSEG00000006045.1"/>
</dbReference>
<evidence type="ECO:0000313" key="2">
    <source>
        <dbReference type="Proteomes" id="UP000265120"/>
    </source>
</evidence>
<dbReference type="PANTHER" id="PTHR44525">
    <property type="entry name" value="WD REPEAT-CONTAINING PROTEIN 27"/>
    <property type="match status" value="1"/>
</dbReference>
<organism evidence="1 2">
    <name type="scientific">Cynoglossus semilaevis</name>
    <name type="common">Tongue sole</name>
    <dbReference type="NCBI Taxonomy" id="244447"/>
    <lineage>
        <taxon>Eukaryota</taxon>
        <taxon>Metazoa</taxon>
        <taxon>Chordata</taxon>
        <taxon>Craniata</taxon>
        <taxon>Vertebrata</taxon>
        <taxon>Euteleostomi</taxon>
        <taxon>Actinopterygii</taxon>
        <taxon>Neopterygii</taxon>
        <taxon>Teleostei</taxon>
        <taxon>Neoteleostei</taxon>
        <taxon>Acanthomorphata</taxon>
        <taxon>Carangaria</taxon>
        <taxon>Pleuronectiformes</taxon>
        <taxon>Pleuronectoidei</taxon>
        <taxon>Cynoglossidae</taxon>
        <taxon>Cynoglossinae</taxon>
        <taxon>Cynoglossus</taxon>
    </lineage>
</organism>
<reference evidence="1" key="3">
    <citation type="submission" date="2025-09" db="UniProtKB">
        <authorList>
            <consortium name="Ensembl"/>
        </authorList>
    </citation>
    <scope>IDENTIFICATION</scope>
</reference>
<protein>
    <recommendedName>
        <fullName evidence="3">WD repeat domain 27</fullName>
    </recommendedName>
</protein>
<dbReference type="PANTHER" id="PTHR44525:SF1">
    <property type="entry name" value="WD REPEAT-CONTAINING PROTEIN 27"/>
    <property type="match status" value="1"/>
</dbReference>
<dbReference type="InterPro" id="IPR042411">
    <property type="entry name" value="WDR27"/>
</dbReference>
<dbReference type="STRING" id="244447.ENSCSEP00000009407"/>